<feature type="transmembrane region" description="Helical" evidence="3">
    <location>
        <begin position="375"/>
        <end position="394"/>
    </location>
</feature>
<feature type="transmembrane region" description="Helical" evidence="3">
    <location>
        <begin position="185"/>
        <end position="202"/>
    </location>
</feature>
<dbReference type="EMBL" id="JAGJRS010000019">
    <property type="protein sequence ID" value="MBP1474680.1"/>
    <property type="molecule type" value="Genomic_DNA"/>
</dbReference>
<keyword evidence="4" id="KW-0732">Signal</keyword>
<dbReference type="Gene3D" id="1.25.40.10">
    <property type="entry name" value="Tetratricopeptide repeat domain"/>
    <property type="match status" value="1"/>
</dbReference>
<organism evidence="5 6">
    <name type="scientific">Frateuria flava</name>
    <dbReference type="NCBI Taxonomy" id="2821489"/>
    <lineage>
        <taxon>Bacteria</taxon>
        <taxon>Pseudomonadati</taxon>
        <taxon>Pseudomonadota</taxon>
        <taxon>Gammaproteobacteria</taxon>
        <taxon>Lysobacterales</taxon>
        <taxon>Rhodanobacteraceae</taxon>
        <taxon>Frateuria</taxon>
    </lineage>
</organism>
<dbReference type="SUPFAM" id="SSF48452">
    <property type="entry name" value="TPR-like"/>
    <property type="match status" value="1"/>
</dbReference>
<keyword evidence="1" id="KW-0677">Repeat</keyword>
<keyword evidence="6" id="KW-1185">Reference proteome</keyword>
<keyword evidence="2" id="KW-0802">TPR repeat</keyword>
<proteinExistence type="predicted"/>
<feature type="transmembrane region" description="Helical" evidence="3">
    <location>
        <begin position="414"/>
        <end position="432"/>
    </location>
</feature>
<accession>A0ABS4DNN1</accession>
<feature type="chain" id="PRO_5047369448" description="Tetratricopeptide repeat protein" evidence="4">
    <location>
        <begin position="24"/>
        <end position="680"/>
    </location>
</feature>
<dbReference type="PANTHER" id="PTHR44227:SF3">
    <property type="entry name" value="PROTEIN O-MANNOSYL-TRANSFERASE TMTC4"/>
    <property type="match status" value="1"/>
</dbReference>
<protein>
    <recommendedName>
        <fullName evidence="7">Tetratricopeptide repeat protein</fullName>
    </recommendedName>
</protein>
<evidence type="ECO:0000313" key="5">
    <source>
        <dbReference type="EMBL" id="MBP1474680.1"/>
    </source>
</evidence>
<dbReference type="InterPro" id="IPR052346">
    <property type="entry name" value="O-mannosyl-transferase_TMTC"/>
</dbReference>
<feature type="transmembrane region" description="Helical" evidence="3">
    <location>
        <begin position="317"/>
        <end position="337"/>
    </location>
</feature>
<dbReference type="InterPro" id="IPR011990">
    <property type="entry name" value="TPR-like_helical_dom_sf"/>
</dbReference>
<sequence length="680" mass="74779">MKPNSRLAAWLMLSCTACLTVLAYHPGLHGGFLFDDFANLPALGETGPITRWETFVRYLTSGTADPTGRPIALLSFLLDARNWPANPYPFKRTNLLVHLLNGVLLFLLLRRLGTAAAVRPEQDRKRLDVAAALGAGFWMSHPLFVSTTLYIVQREAMLPATFTLMGLLAWLQGRKKMTERALWRGLAWIATGLGACTVLALLSKANGILLPVLALTLEFAFLRPCDRAAHRTIPPSGYERAMLLFGWLPTLAITVYLLHAGWHGLTVGISDARPWTLGERLLTEPRVLLTYLHMLWLPTPFTAGLFNDQVKASTSLLHPWTTLPSLLAITALIAVAWKGRNRWPALATAALFFFVAQSIESSTIALELFFEHRNYLPALLMFWPLALWLCDVKLVAQRSTGAPDGRLPWHRSRLALAILGLAALLIMTWSRASLWGNTREQALLWARLNPTSARAQAFAAQAEMRAGYPQLAIQRLEPALRSAPNQVQLALNLLAARCAAGNLDSAALAAAEHALATTRDTGTLLTSWFNRAINGAASDGCPALDLKEIKRLLLAARQNPRLASNHGRKQDIDYLLGRIAIAQGQPGQALALFNAGLKEQPRESLALSQAAELGSAGFPAQGLAHLDYYRSLPPPPTAADWNMGRLHAYVLRQQNYWPREMARLRATLLQDLHSTQAPSG</sequence>
<evidence type="ECO:0000256" key="2">
    <source>
        <dbReference type="ARBA" id="ARBA00022803"/>
    </source>
</evidence>
<keyword evidence="3" id="KW-1133">Transmembrane helix</keyword>
<feature type="transmembrane region" description="Helical" evidence="3">
    <location>
        <begin position="156"/>
        <end position="173"/>
    </location>
</feature>
<feature type="transmembrane region" description="Helical" evidence="3">
    <location>
        <begin position="208"/>
        <end position="225"/>
    </location>
</feature>
<evidence type="ECO:0000313" key="6">
    <source>
        <dbReference type="Proteomes" id="UP000823790"/>
    </source>
</evidence>
<keyword evidence="3" id="KW-0812">Transmembrane</keyword>
<evidence type="ECO:0008006" key="7">
    <source>
        <dbReference type="Google" id="ProtNLM"/>
    </source>
</evidence>
<feature type="transmembrane region" description="Helical" evidence="3">
    <location>
        <begin position="237"/>
        <end position="258"/>
    </location>
</feature>
<name>A0ABS4DNN1_9GAMM</name>
<evidence type="ECO:0000256" key="3">
    <source>
        <dbReference type="SAM" id="Phobius"/>
    </source>
</evidence>
<dbReference type="PANTHER" id="PTHR44227">
    <property type="match status" value="1"/>
</dbReference>
<feature type="signal peptide" evidence="4">
    <location>
        <begin position="1"/>
        <end position="23"/>
    </location>
</feature>
<reference evidence="5 6" key="1">
    <citation type="submission" date="2021-04" db="EMBL/GenBank/DDBJ databases">
        <authorList>
            <person name="Huq M.A."/>
        </authorList>
    </citation>
    <scope>NUCLEOTIDE SEQUENCE [LARGE SCALE GENOMIC DNA]</scope>
    <source>
        <strain evidence="5 6">MAH-13</strain>
    </source>
</reference>
<comment type="caution">
    <text evidence="5">The sequence shown here is derived from an EMBL/GenBank/DDBJ whole genome shotgun (WGS) entry which is preliminary data.</text>
</comment>
<feature type="transmembrane region" description="Helical" evidence="3">
    <location>
        <begin position="129"/>
        <end position="150"/>
    </location>
</feature>
<feature type="transmembrane region" description="Helical" evidence="3">
    <location>
        <begin position="93"/>
        <end position="109"/>
    </location>
</feature>
<gene>
    <name evidence="5" type="ORF">J7I44_10245</name>
</gene>
<keyword evidence="3" id="KW-0472">Membrane</keyword>
<dbReference type="RefSeq" id="WP_209619935.1">
    <property type="nucleotide sequence ID" value="NZ_JAGJRS010000019.1"/>
</dbReference>
<dbReference type="Proteomes" id="UP000823790">
    <property type="component" value="Unassembled WGS sequence"/>
</dbReference>
<evidence type="ECO:0000256" key="4">
    <source>
        <dbReference type="SAM" id="SignalP"/>
    </source>
</evidence>
<feature type="transmembrane region" description="Helical" evidence="3">
    <location>
        <begin position="349"/>
        <end position="369"/>
    </location>
</feature>
<evidence type="ECO:0000256" key="1">
    <source>
        <dbReference type="ARBA" id="ARBA00022737"/>
    </source>
</evidence>